<evidence type="ECO:0000313" key="2">
    <source>
        <dbReference type="Proteomes" id="UP001054837"/>
    </source>
</evidence>
<sequence>MISLQNTQSYISLKKEPLALQFTLFKKKKNPISILHVQQTASCLLCFQHDLPLSVRLVGHSWSVPCLIKEYTRRTSAVSQKECPGFGPMTHLGSLRVTSRVAERNLHATDSWMGEPSMI</sequence>
<comment type="caution">
    <text evidence="1">The sequence shown here is derived from an EMBL/GenBank/DDBJ whole genome shotgun (WGS) entry which is preliminary data.</text>
</comment>
<protein>
    <submittedName>
        <fullName evidence="1">Uncharacterized protein</fullName>
    </submittedName>
</protein>
<reference evidence="1 2" key="1">
    <citation type="submission" date="2021-06" db="EMBL/GenBank/DDBJ databases">
        <title>Caerostris darwini draft genome.</title>
        <authorList>
            <person name="Kono N."/>
            <person name="Arakawa K."/>
        </authorList>
    </citation>
    <scope>NUCLEOTIDE SEQUENCE [LARGE SCALE GENOMIC DNA]</scope>
</reference>
<organism evidence="1 2">
    <name type="scientific">Caerostris darwini</name>
    <dbReference type="NCBI Taxonomy" id="1538125"/>
    <lineage>
        <taxon>Eukaryota</taxon>
        <taxon>Metazoa</taxon>
        <taxon>Ecdysozoa</taxon>
        <taxon>Arthropoda</taxon>
        <taxon>Chelicerata</taxon>
        <taxon>Arachnida</taxon>
        <taxon>Araneae</taxon>
        <taxon>Araneomorphae</taxon>
        <taxon>Entelegynae</taxon>
        <taxon>Araneoidea</taxon>
        <taxon>Araneidae</taxon>
        <taxon>Caerostris</taxon>
    </lineage>
</organism>
<gene>
    <name evidence="1" type="ORF">CDAR_308901</name>
</gene>
<evidence type="ECO:0000313" key="1">
    <source>
        <dbReference type="EMBL" id="GIX85975.1"/>
    </source>
</evidence>
<dbReference type="AlphaFoldDB" id="A0AAV4NMB4"/>
<dbReference type="Proteomes" id="UP001054837">
    <property type="component" value="Unassembled WGS sequence"/>
</dbReference>
<keyword evidence="2" id="KW-1185">Reference proteome</keyword>
<dbReference type="EMBL" id="BPLQ01001844">
    <property type="protein sequence ID" value="GIX85975.1"/>
    <property type="molecule type" value="Genomic_DNA"/>
</dbReference>
<name>A0AAV4NMB4_9ARAC</name>
<accession>A0AAV4NMB4</accession>
<proteinExistence type="predicted"/>